<feature type="domain" description="RING-type" evidence="12">
    <location>
        <begin position="183"/>
        <end position="231"/>
    </location>
</feature>
<dbReference type="SMART" id="SM00647">
    <property type="entry name" value="IBR"/>
    <property type="match status" value="2"/>
</dbReference>
<dbReference type="Gene3D" id="3.30.40.10">
    <property type="entry name" value="Zinc/RING finger domain, C3HC4 (zinc finger)"/>
    <property type="match status" value="1"/>
</dbReference>
<proteinExistence type="inferred from homology"/>
<dbReference type="InterPro" id="IPR013083">
    <property type="entry name" value="Znf_RING/FYVE/PHD"/>
</dbReference>
<dbReference type="Gene3D" id="3.10.110.10">
    <property type="entry name" value="Ubiquitin Conjugating Enzyme"/>
    <property type="match status" value="1"/>
</dbReference>
<evidence type="ECO:0000313" key="14">
    <source>
        <dbReference type="EMBL" id="CAL1696502.1"/>
    </source>
</evidence>
<evidence type="ECO:0000256" key="4">
    <source>
        <dbReference type="ARBA" id="ARBA00022679"/>
    </source>
</evidence>
<organism evidence="14 15">
    <name type="scientific">Somion occarium</name>
    <dbReference type="NCBI Taxonomy" id="3059160"/>
    <lineage>
        <taxon>Eukaryota</taxon>
        <taxon>Fungi</taxon>
        <taxon>Dikarya</taxon>
        <taxon>Basidiomycota</taxon>
        <taxon>Agaricomycotina</taxon>
        <taxon>Agaricomycetes</taxon>
        <taxon>Polyporales</taxon>
        <taxon>Cerrenaceae</taxon>
        <taxon>Somion</taxon>
    </lineage>
</organism>
<dbReference type="PROSITE" id="PS51873">
    <property type="entry name" value="TRIAD"/>
    <property type="match status" value="1"/>
</dbReference>
<evidence type="ECO:0000256" key="5">
    <source>
        <dbReference type="ARBA" id="ARBA00022723"/>
    </source>
</evidence>
<sequence>MPEHQIEHEDLELCKSLQAEECEVLESIYPDCLSGDYSKGSLRLEIPVELSEPHSLVSAEDQNLASLSMLPPLLLDILLPPNYPLHDPPQILSLYATYSWLPPSVNLMQRLLDMWQAGEGVLYSWIEWIRGGIFLEELKFVSTRGSEPILRIPHPELDLLTNKLVGYDTSTQLMRFSQNSYNCEICLSSIKGARCILLSCSHVFCRSCLEDFWKLCITEGDVGRVGCPDPKCVKEGREANEEEVRRVVTEEEVQRWKWLRQKKAMEKDPTIVHCPLLLCQTPVPMGENVEEGSGWERFRECSNCGYSFCAYCKRTWHGAHSQCPLEFTDFLAQRYLDLAEDSSARKEMETRYGRSNLMRMVVHYQEDQENIKWIKQSTTACPVCEIRVEKSSGCNHMKCFKCGHHFCYRCGAKLRANDPYAHYRNPGTQCYSKLFDRVDVDDEWQPMEAFDVLE</sequence>
<dbReference type="Pfam" id="PF22191">
    <property type="entry name" value="IBR_1"/>
    <property type="match status" value="1"/>
</dbReference>
<dbReference type="InterPro" id="IPR002867">
    <property type="entry name" value="IBR_dom"/>
</dbReference>
<dbReference type="InterPro" id="IPR044066">
    <property type="entry name" value="TRIAD_supradom"/>
</dbReference>
<keyword evidence="7 11" id="KW-0863">Zinc-finger</keyword>
<dbReference type="InterPro" id="IPR001841">
    <property type="entry name" value="Znf_RING"/>
</dbReference>
<dbReference type="Pfam" id="PF01485">
    <property type="entry name" value="IBR"/>
    <property type="match status" value="1"/>
</dbReference>
<evidence type="ECO:0000256" key="3">
    <source>
        <dbReference type="ARBA" id="ARBA00012251"/>
    </source>
</evidence>
<dbReference type="CDD" id="cd23134">
    <property type="entry name" value="RING-HC_ITT1-like"/>
    <property type="match status" value="1"/>
</dbReference>
<name>A0ABP1CP94_9APHY</name>
<keyword evidence="4" id="KW-0808">Transferase</keyword>
<dbReference type="EC" id="2.3.2.31" evidence="3"/>
<evidence type="ECO:0000256" key="8">
    <source>
        <dbReference type="ARBA" id="ARBA00022786"/>
    </source>
</evidence>
<keyword evidence="15" id="KW-1185">Reference proteome</keyword>
<protein>
    <recommendedName>
        <fullName evidence="3">RBR-type E3 ubiquitin transferase</fullName>
        <ecNumber evidence="3">2.3.2.31</ecNumber>
    </recommendedName>
</protein>
<reference evidence="15" key="1">
    <citation type="submission" date="2024-04" db="EMBL/GenBank/DDBJ databases">
        <authorList>
            <person name="Shaw F."/>
            <person name="Minotto A."/>
        </authorList>
    </citation>
    <scope>NUCLEOTIDE SEQUENCE [LARGE SCALE GENOMIC DNA]</scope>
</reference>
<dbReference type="CDD" id="cd20341">
    <property type="entry name" value="BRcat_RBR_RNF14"/>
    <property type="match status" value="1"/>
</dbReference>
<dbReference type="InterPro" id="IPR006575">
    <property type="entry name" value="RWD_dom"/>
</dbReference>
<dbReference type="EMBL" id="OZ037944">
    <property type="protein sequence ID" value="CAL1696502.1"/>
    <property type="molecule type" value="Genomic_DNA"/>
</dbReference>
<evidence type="ECO:0000256" key="1">
    <source>
        <dbReference type="ARBA" id="ARBA00001798"/>
    </source>
</evidence>
<feature type="domain" description="RING-type" evidence="13">
    <location>
        <begin position="179"/>
        <end position="434"/>
    </location>
</feature>
<evidence type="ECO:0000256" key="6">
    <source>
        <dbReference type="ARBA" id="ARBA00022737"/>
    </source>
</evidence>
<dbReference type="Proteomes" id="UP001497453">
    <property type="component" value="Chromosome 1"/>
</dbReference>
<evidence type="ECO:0000259" key="13">
    <source>
        <dbReference type="PROSITE" id="PS51873"/>
    </source>
</evidence>
<keyword evidence="8" id="KW-0833">Ubl conjugation pathway</keyword>
<dbReference type="InterPro" id="IPR016135">
    <property type="entry name" value="UBQ-conjugating_enzyme/RWD"/>
</dbReference>
<dbReference type="Gene3D" id="1.20.120.1750">
    <property type="match status" value="1"/>
</dbReference>
<dbReference type="PROSITE" id="PS00518">
    <property type="entry name" value="ZF_RING_1"/>
    <property type="match status" value="1"/>
</dbReference>
<evidence type="ECO:0000256" key="9">
    <source>
        <dbReference type="ARBA" id="ARBA00022833"/>
    </source>
</evidence>
<dbReference type="PROSITE" id="PS50089">
    <property type="entry name" value="ZF_RING_2"/>
    <property type="match status" value="1"/>
</dbReference>
<dbReference type="Pfam" id="PF05773">
    <property type="entry name" value="RWD"/>
    <property type="match status" value="1"/>
</dbReference>
<dbReference type="CDD" id="cd20354">
    <property type="entry name" value="Rcat_RBR_RNF14"/>
    <property type="match status" value="1"/>
</dbReference>
<accession>A0ABP1CP94</accession>
<dbReference type="PANTHER" id="PTHR11685">
    <property type="entry name" value="RBR FAMILY RING FINGER AND IBR DOMAIN-CONTAINING"/>
    <property type="match status" value="1"/>
</dbReference>
<comment type="similarity">
    <text evidence="10">Belongs to the RBR family. RNF14 subfamily.</text>
</comment>
<dbReference type="SUPFAM" id="SSF54495">
    <property type="entry name" value="UBC-like"/>
    <property type="match status" value="1"/>
</dbReference>
<comment type="pathway">
    <text evidence="2">Protein modification; protein ubiquitination.</text>
</comment>
<evidence type="ECO:0000259" key="12">
    <source>
        <dbReference type="PROSITE" id="PS50089"/>
    </source>
</evidence>
<dbReference type="SUPFAM" id="SSF57850">
    <property type="entry name" value="RING/U-box"/>
    <property type="match status" value="3"/>
</dbReference>
<comment type="catalytic activity">
    <reaction evidence="1">
        <text>[E2 ubiquitin-conjugating enzyme]-S-ubiquitinyl-L-cysteine + [acceptor protein]-L-lysine = [E2 ubiquitin-conjugating enzyme]-L-cysteine + [acceptor protein]-N(6)-ubiquitinyl-L-lysine.</text>
        <dbReference type="EC" id="2.3.2.31"/>
    </reaction>
</comment>
<evidence type="ECO:0000313" key="15">
    <source>
        <dbReference type="Proteomes" id="UP001497453"/>
    </source>
</evidence>
<dbReference type="CDD" id="cd23820">
    <property type="entry name" value="RWD_RNF14"/>
    <property type="match status" value="1"/>
</dbReference>
<keyword evidence="9" id="KW-0862">Zinc</keyword>
<dbReference type="InterPro" id="IPR017907">
    <property type="entry name" value="Znf_RING_CS"/>
</dbReference>
<keyword evidence="6" id="KW-0677">Repeat</keyword>
<dbReference type="InterPro" id="IPR047548">
    <property type="entry name" value="Rcat_RBR_RNF14"/>
</dbReference>
<dbReference type="SMART" id="SM00184">
    <property type="entry name" value="RING"/>
    <property type="match status" value="2"/>
</dbReference>
<evidence type="ECO:0000256" key="10">
    <source>
        <dbReference type="ARBA" id="ARBA00044508"/>
    </source>
</evidence>
<keyword evidence="5" id="KW-0479">Metal-binding</keyword>
<dbReference type="InterPro" id="IPR031127">
    <property type="entry name" value="E3_UB_ligase_RBR"/>
</dbReference>
<evidence type="ECO:0000256" key="2">
    <source>
        <dbReference type="ARBA" id="ARBA00004906"/>
    </source>
</evidence>
<evidence type="ECO:0000256" key="7">
    <source>
        <dbReference type="ARBA" id="ARBA00022771"/>
    </source>
</evidence>
<gene>
    <name evidence="14" type="ORF">GFSPODELE1_LOCUS1215</name>
</gene>
<evidence type="ECO:0000256" key="11">
    <source>
        <dbReference type="PROSITE-ProRule" id="PRU00175"/>
    </source>
</evidence>